<keyword evidence="5 6" id="KW-0472">Membrane</keyword>
<accession>A0ABS6SCT6</accession>
<comment type="caution">
    <text evidence="8">The sequence shown here is derived from an EMBL/GenBank/DDBJ whole genome shotgun (WGS) entry which is preliminary data.</text>
</comment>
<comment type="subcellular location">
    <subcellularLocation>
        <location evidence="1">Cell membrane</location>
        <topology evidence="1">Single-pass membrane protein</topology>
    </subcellularLocation>
</comment>
<dbReference type="Pfam" id="PF04024">
    <property type="entry name" value="PspC"/>
    <property type="match status" value="1"/>
</dbReference>
<dbReference type="RefSeq" id="WP_218444800.1">
    <property type="nucleotide sequence ID" value="NZ_JAGSPA010000002.1"/>
</dbReference>
<dbReference type="NCBIfam" id="TIGR02978">
    <property type="entry name" value="phageshock_pspC"/>
    <property type="match status" value="1"/>
</dbReference>
<evidence type="ECO:0000256" key="6">
    <source>
        <dbReference type="SAM" id="Phobius"/>
    </source>
</evidence>
<sequence>MTTTKRFFRNKRDGKWLGVCAGLADYTGIDVVWWRLGAVLTTIFALGPILPVAYIATGVIADRKPAELYRDNFNPEEERFAMQTRRAPLRSLKDVHGRFRALDRRLSEVERGVTTQNSGLAREIDSL</sequence>
<dbReference type="InterPro" id="IPR014320">
    <property type="entry name" value="Phageshock_PspC"/>
</dbReference>
<evidence type="ECO:0000256" key="3">
    <source>
        <dbReference type="ARBA" id="ARBA00022692"/>
    </source>
</evidence>
<proteinExistence type="predicted"/>
<keyword evidence="2" id="KW-1003">Cell membrane</keyword>
<evidence type="ECO:0000313" key="8">
    <source>
        <dbReference type="EMBL" id="MBV7256237.1"/>
    </source>
</evidence>
<evidence type="ECO:0000256" key="4">
    <source>
        <dbReference type="ARBA" id="ARBA00022989"/>
    </source>
</evidence>
<dbReference type="PANTHER" id="PTHR33885:SF3">
    <property type="entry name" value="PHAGE SHOCK PROTEIN C"/>
    <property type="match status" value="1"/>
</dbReference>
<evidence type="ECO:0000256" key="5">
    <source>
        <dbReference type="ARBA" id="ARBA00023136"/>
    </source>
</evidence>
<reference evidence="8 9" key="1">
    <citation type="submission" date="2021-04" db="EMBL/GenBank/DDBJ databases">
        <authorList>
            <person name="Pira H."/>
            <person name="Risdian C."/>
            <person name="Wink J."/>
        </authorList>
    </citation>
    <scope>NUCLEOTIDE SEQUENCE [LARGE SCALE GENOMIC DNA]</scope>
    <source>
        <strain evidence="8 9">WHA3</strain>
    </source>
</reference>
<dbReference type="InterPro" id="IPR052027">
    <property type="entry name" value="PspC"/>
</dbReference>
<evidence type="ECO:0000256" key="1">
    <source>
        <dbReference type="ARBA" id="ARBA00004162"/>
    </source>
</evidence>
<feature type="transmembrane region" description="Helical" evidence="6">
    <location>
        <begin position="42"/>
        <end position="61"/>
    </location>
</feature>
<feature type="domain" description="Phage shock protein PspC N-terminal" evidence="7">
    <location>
        <begin position="5"/>
        <end position="62"/>
    </location>
</feature>
<dbReference type="InterPro" id="IPR007168">
    <property type="entry name" value="Phageshock_PspC_N"/>
</dbReference>
<protein>
    <submittedName>
        <fullName evidence="8">Envelope stress response membrane protein PspC</fullName>
    </submittedName>
</protein>
<keyword evidence="3 6" id="KW-0812">Transmembrane</keyword>
<keyword evidence="9" id="KW-1185">Reference proteome</keyword>
<organism evidence="8 9">
    <name type="scientific">Pacificimonas pallii</name>
    <dbReference type="NCBI Taxonomy" id="2827236"/>
    <lineage>
        <taxon>Bacteria</taxon>
        <taxon>Pseudomonadati</taxon>
        <taxon>Pseudomonadota</taxon>
        <taxon>Alphaproteobacteria</taxon>
        <taxon>Sphingomonadales</taxon>
        <taxon>Sphingosinicellaceae</taxon>
        <taxon>Pacificimonas</taxon>
    </lineage>
</organism>
<name>A0ABS6SCT6_9SPHN</name>
<gene>
    <name evidence="8" type="primary">pspC</name>
    <name evidence="8" type="ORF">KCG44_05500</name>
</gene>
<dbReference type="Proteomes" id="UP000722336">
    <property type="component" value="Unassembled WGS sequence"/>
</dbReference>
<feature type="transmembrane region" description="Helical" evidence="6">
    <location>
        <begin position="16"/>
        <end position="36"/>
    </location>
</feature>
<evidence type="ECO:0000313" key="9">
    <source>
        <dbReference type="Proteomes" id="UP000722336"/>
    </source>
</evidence>
<evidence type="ECO:0000256" key="2">
    <source>
        <dbReference type="ARBA" id="ARBA00022475"/>
    </source>
</evidence>
<keyword evidence="4 6" id="KW-1133">Transmembrane helix</keyword>
<evidence type="ECO:0000259" key="7">
    <source>
        <dbReference type="Pfam" id="PF04024"/>
    </source>
</evidence>
<dbReference type="PANTHER" id="PTHR33885">
    <property type="entry name" value="PHAGE SHOCK PROTEIN C"/>
    <property type="match status" value="1"/>
</dbReference>
<dbReference type="EMBL" id="JAGSPA010000002">
    <property type="protein sequence ID" value="MBV7256237.1"/>
    <property type="molecule type" value="Genomic_DNA"/>
</dbReference>